<accession>A0A517SFZ0</accession>
<dbReference type="KEGG" id="ccos:Pan44_30820"/>
<keyword evidence="1" id="KW-0472">Membrane</keyword>
<reference evidence="2 3" key="1">
    <citation type="submission" date="2019-02" db="EMBL/GenBank/DDBJ databases">
        <title>Deep-cultivation of Planctomycetes and their phenomic and genomic characterization uncovers novel biology.</title>
        <authorList>
            <person name="Wiegand S."/>
            <person name="Jogler M."/>
            <person name="Boedeker C."/>
            <person name="Pinto D."/>
            <person name="Vollmers J."/>
            <person name="Rivas-Marin E."/>
            <person name="Kohn T."/>
            <person name="Peeters S.H."/>
            <person name="Heuer A."/>
            <person name="Rast P."/>
            <person name="Oberbeckmann S."/>
            <person name="Bunk B."/>
            <person name="Jeske O."/>
            <person name="Meyerdierks A."/>
            <person name="Storesund J.E."/>
            <person name="Kallscheuer N."/>
            <person name="Luecker S."/>
            <person name="Lage O.M."/>
            <person name="Pohl T."/>
            <person name="Merkel B.J."/>
            <person name="Hornburger P."/>
            <person name="Mueller R.-W."/>
            <person name="Bruemmer F."/>
            <person name="Labrenz M."/>
            <person name="Spormann A.M."/>
            <person name="Op den Camp H."/>
            <person name="Overmann J."/>
            <person name="Amann R."/>
            <person name="Jetten M.S.M."/>
            <person name="Mascher T."/>
            <person name="Medema M.H."/>
            <person name="Devos D.P."/>
            <person name="Kaster A.-K."/>
            <person name="Ovreas L."/>
            <person name="Rohde M."/>
            <person name="Galperin M.Y."/>
            <person name="Jogler C."/>
        </authorList>
    </citation>
    <scope>NUCLEOTIDE SEQUENCE [LARGE SCALE GENOMIC DNA]</scope>
    <source>
        <strain evidence="2 3">Pan44</strain>
    </source>
</reference>
<evidence type="ECO:0000256" key="1">
    <source>
        <dbReference type="SAM" id="Phobius"/>
    </source>
</evidence>
<name>A0A517SFZ0_9PLAN</name>
<dbReference type="AlphaFoldDB" id="A0A517SFZ0"/>
<dbReference type="EMBL" id="CP036271">
    <property type="protein sequence ID" value="QDT55041.1"/>
    <property type="molecule type" value="Genomic_DNA"/>
</dbReference>
<sequence>MQGIEGSEPAIATPRPARVISGKTLVIGMFAFGLLLTGLLYAYWDLHTRPFRPLQDAIARVIPGSQPRVIGGRHKSHRIGAPKTLRIIVEVDYNPLDEANQARRDEAVRKILELARTQHDVSPYEKIEMHLEHRVPERPPVVWSLIQTPADWEAFSAREAVPGSSS</sequence>
<feature type="transmembrane region" description="Helical" evidence="1">
    <location>
        <begin position="25"/>
        <end position="44"/>
    </location>
</feature>
<proteinExistence type="predicted"/>
<dbReference type="Proteomes" id="UP000315700">
    <property type="component" value="Chromosome"/>
</dbReference>
<keyword evidence="1" id="KW-0812">Transmembrane</keyword>
<gene>
    <name evidence="2" type="ORF">Pan44_30820</name>
</gene>
<evidence type="ECO:0000313" key="3">
    <source>
        <dbReference type="Proteomes" id="UP000315700"/>
    </source>
</evidence>
<protein>
    <submittedName>
        <fullName evidence="2">Uncharacterized protein</fullName>
    </submittedName>
</protein>
<dbReference type="InParanoid" id="A0A517SFZ0"/>
<keyword evidence="3" id="KW-1185">Reference proteome</keyword>
<keyword evidence="1" id="KW-1133">Transmembrane helix</keyword>
<organism evidence="2 3">
    <name type="scientific">Caulifigura coniformis</name>
    <dbReference type="NCBI Taxonomy" id="2527983"/>
    <lineage>
        <taxon>Bacteria</taxon>
        <taxon>Pseudomonadati</taxon>
        <taxon>Planctomycetota</taxon>
        <taxon>Planctomycetia</taxon>
        <taxon>Planctomycetales</taxon>
        <taxon>Planctomycetaceae</taxon>
        <taxon>Caulifigura</taxon>
    </lineage>
</organism>
<evidence type="ECO:0000313" key="2">
    <source>
        <dbReference type="EMBL" id="QDT55041.1"/>
    </source>
</evidence>